<evidence type="ECO:0000313" key="4">
    <source>
        <dbReference type="Proteomes" id="UP000614741"/>
    </source>
</evidence>
<accession>A0ABQ4DL95</accession>
<evidence type="ECO:0000313" key="3">
    <source>
        <dbReference type="EMBL" id="GIG40106.1"/>
    </source>
</evidence>
<evidence type="ECO:0000256" key="1">
    <source>
        <dbReference type="SAM" id="MobiDB-lite"/>
    </source>
</evidence>
<feature type="region of interest" description="Disordered" evidence="1">
    <location>
        <begin position="122"/>
        <end position="145"/>
    </location>
</feature>
<keyword evidence="4" id="KW-1185">Reference proteome</keyword>
<comment type="caution">
    <text evidence="3">The sequence shown here is derived from an EMBL/GenBank/DDBJ whole genome shotgun (WGS) entry which is preliminary data.</text>
</comment>
<sequence length="302" mass="31156">MAGTAPDPSDVPRTPGDAPTQDDFSSQRAPEPARGRWWLVLLIVLALVAVLVWRPWQADEPAPVPTPEVTATPTPTPSPSVTPSPSPTPSPVPPPGADAVFDPTTAATLFATVADLEGAVPGASGGVTRGLEPGTRPWGLPEGAGIEPASCTAAVTIVSAPPAHHDATSWQNDELTFEQDVVLLLDAAAARAAFRALVTTVDECPQYAQVVPGADGARWTAEPALEGQGVFPAIVHDVTAQVEGDTFQQTTGHVLVGNAILTWTATALAAEDRAEARVLLGPPADLSQMVERRALAAVRGLG</sequence>
<dbReference type="RefSeq" id="WP_203673549.1">
    <property type="nucleotide sequence ID" value="NZ_BONP01000009.1"/>
</dbReference>
<feature type="region of interest" description="Disordered" evidence="1">
    <location>
        <begin position="1"/>
        <end position="30"/>
    </location>
</feature>
<keyword evidence="2" id="KW-1133">Transmembrane helix</keyword>
<feature type="compositionally biased region" description="Pro residues" evidence="1">
    <location>
        <begin position="74"/>
        <end position="96"/>
    </location>
</feature>
<gene>
    <name evidence="3" type="ORF">Cph01nite_18680</name>
</gene>
<evidence type="ECO:0000256" key="2">
    <source>
        <dbReference type="SAM" id="Phobius"/>
    </source>
</evidence>
<name>A0ABQ4DL95_9CELL</name>
<keyword evidence="2" id="KW-0472">Membrane</keyword>
<proteinExistence type="predicted"/>
<dbReference type="Proteomes" id="UP000614741">
    <property type="component" value="Unassembled WGS sequence"/>
</dbReference>
<organism evidence="3 4">
    <name type="scientific">Cellulomonas phragmiteti</name>
    <dbReference type="NCBI Taxonomy" id="478780"/>
    <lineage>
        <taxon>Bacteria</taxon>
        <taxon>Bacillati</taxon>
        <taxon>Actinomycetota</taxon>
        <taxon>Actinomycetes</taxon>
        <taxon>Micrococcales</taxon>
        <taxon>Cellulomonadaceae</taxon>
        <taxon>Cellulomonas</taxon>
    </lineage>
</organism>
<dbReference type="EMBL" id="BONP01000009">
    <property type="protein sequence ID" value="GIG40106.1"/>
    <property type="molecule type" value="Genomic_DNA"/>
</dbReference>
<reference evidence="3 4" key="1">
    <citation type="submission" date="2021-01" db="EMBL/GenBank/DDBJ databases">
        <title>Whole genome shotgun sequence of Cellulomonas phragmiteti NBRC 110785.</title>
        <authorList>
            <person name="Komaki H."/>
            <person name="Tamura T."/>
        </authorList>
    </citation>
    <scope>NUCLEOTIDE SEQUENCE [LARGE SCALE GENOMIC DNA]</scope>
    <source>
        <strain evidence="3 4">NBRC 110785</strain>
    </source>
</reference>
<evidence type="ECO:0008006" key="5">
    <source>
        <dbReference type="Google" id="ProtNLM"/>
    </source>
</evidence>
<feature type="region of interest" description="Disordered" evidence="1">
    <location>
        <begin position="60"/>
        <end position="101"/>
    </location>
</feature>
<feature type="transmembrane region" description="Helical" evidence="2">
    <location>
        <begin position="37"/>
        <end position="56"/>
    </location>
</feature>
<keyword evidence="2" id="KW-0812">Transmembrane</keyword>
<protein>
    <recommendedName>
        <fullName evidence="5">PknH-like extracellular domain-containing protein</fullName>
    </recommendedName>
</protein>